<dbReference type="Proteomes" id="UP000262538">
    <property type="component" value="Unassembled WGS sequence"/>
</dbReference>
<dbReference type="Gene3D" id="2.40.10.240">
    <property type="entry name" value="QueA-like"/>
    <property type="match status" value="1"/>
</dbReference>
<keyword evidence="2" id="KW-0808">Transferase</keyword>
<sequence length="407" mass="42761">MTGAGGRTAAETEGRPDTPLGGGGPADAAPSSDGPADAIGEPARPQAAGDSLTFALAAPLEAREPPEARGLRRDEVRLLVSRRDTGEVTHHVFADLPSLLAPGDLLVVNDSATLPAAVRLDRLAVHFSGRLASGDWLVELRRRTATATEPYLGGAPGEWLPLPGGATLRLVERETARLWRARLDRDVLSYLAAHGAPIRYGYVRRDWPLADYQTVFGVEPGSAEMPSAGRPFTPELVTALVSRGIGIAPITLHTGVASPEKDEPPYPEWFSVSARTARLANLTRAHGGRVIAVGTTVVRALETAAAVRPPVAEPHCAAPHCAAPHWGEAGPDGGGVRALSGWTSHVVTPAGGVRAVDGLITGLHEPRSSHLMMLSAITGAGVLADAYDEALREGYLWHEFGDSHLIL</sequence>
<protein>
    <submittedName>
        <fullName evidence="6">S-adenosylmethionine:tRNA ribosyltransferase-isomerase</fullName>
    </submittedName>
</protein>
<gene>
    <name evidence="6" type="ORF">DI270_027665</name>
</gene>
<keyword evidence="3" id="KW-0949">S-adenosyl-L-methionine</keyword>
<keyword evidence="4" id="KW-0671">Queuosine biosynthesis</keyword>
<dbReference type="PANTHER" id="PTHR30307">
    <property type="entry name" value="S-ADENOSYLMETHIONINE:TRNA RIBOSYLTRANSFERASE-ISOMERASE"/>
    <property type="match status" value="1"/>
</dbReference>
<accession>A0ABX9LD68</accession>
<evidence type="ECO:0000256" key="3">
    <source>
        <dbReference type="ARBA" id="ARBA00022691"/>
    </source>
</evidence>
<dbReference type="InterPro" id="IPR036100">
    <property type="entry name" value="QueA_sf"/>
</dbReference>
<name>A0ABX9LD68_9ACTN</name>
<evidence type="ECO:0000256" key="5">
    <source>
        <dbReference type="SAM" id="MobiDB-lite"/>
    </source>
</evidence>
<dbReference type="InterPro" id="IPR042118">
    <property type="entry name" value="QueA_dom1"/>
</dbReference>
<comment type="caution">
    <text evidence="6">The sequence shown here is derived from an EMBL/GenBank/DDBJ whole genome shotgun (WGS) entry which is preliminary data.</text>
</comment>
<reference evidence="6 7" key="1">
    <citation type="submission" date="2018-08" db="EMBL/GenBank/DDBJ databases">
        <title>Microbispora. triticiradicis sp. nov., a novel actinomycete isolated from the root of wheat (Triticum aestivum L.)).</title>
        <authorList>
            <person name="Han C."/>
        </authorList>
    </citation>
    <scope>NUCLEOTIDE SEQUENCE [LARGE SCALE GENOMIC DNA]</scope>
    <source>
        <strain evidence="6 7">NEAU-HRDPA2-9</strain>
    </source>
</reference>
<evidence type="ECO:0000256" key="1">
    <source>
        <dbReference type="ARBA" id="ARBA00022490"/>
    </source>
</evidence>
<feature type="region of interest" description="Disordered" evidence="5">
    <location>
        <begin position="1"/>
        <end position="49"/>
    </location>
</feature>
<dbReference type="InterPro" id="IPR003699">
    <property type="entry name" value="QueA"/>
</dbReference>
<dbReference type="EMBL" id="QFZU02000158">
    <property type="protein sequence ID" value="RGA01772.1"/>
    <property type="molecule type" value="Genomic_DNA"/>
</dbReference>
<dbReference type="Gene3D" id="3.40.1780.10">
    <property type="entry name" value="QueA-like"/>
    <property type="match status" value="1"/>
</dbReference>
<dbReference type="PANTHER" id="PTHR30307:SF0">
    <property type="entry name" value="S-ADENOSYLMETHIONINE:TRNA RIBOSYLTRANSFERASE-ISOMERASE"/>
    <property type="match status" value="1"/>
</dbReference>
<evidence type="ECO:0000313" key="7">
    <source>
        <dbReference type="Proteomes" id="UP000262538"/>
    </source>
</evidence>
<keyword evidence="1" id="KW-0963">Cytoplasm</keyword>
<feature type="compositionally biased region" description="Low complexity" evidence="5">
    <location>
        <begin position="26"/>
        <end position="38"/>
    </location>
</feature>
<evidence type="ECO:0000313" key="6">
    <source>
        <dbReference type="EMBL" id="RGA01772.1"/>
    </source>
</evidence>
<evidence type="ECO:0000256" key="4">
    <source>
        <dbReference type="ARBA" id="ARBA00022785"/>
    </source>
</evidence>
<proteinExistence type="predicted"/>
<dbReference type="SUPFAM" id="SSF111337">
    <property type="entry name" value="QueA-like"/>
    <property type="match status" value="1"/>
</dbReference>
<dbReference type="Pfam" id="PF02547">
    <property type="entry name" value="Queuosine_synth"/>
    <property type="match status" value="1"/>
</dbReference>
<organism evidence="6 7">
    <name type="scientific">Microbispora triticiradicis</name>
    <dbReference type="NCBI Taxonomy" id="2200763"/>
    <lineage>
        <taxon>Bacteria</taxon>
        <taxon>Bacillati</taxon>
        <taxon>Actinomycetota</taxon>
        <taxon>Actinomycetes</taxon>
        <taxon>Streptosporangiales</taxon>
        <taxon>Streptosporangiaceae</taxon>
        <taxon>Microbispora</taxon>
    </lineage>
</organism>
<evidence type="ECO:0000256" key="2">
    <source>
        <dbReference type="ARBA" id="ARBA00022679"/>
    </source>
</evidence>
<keyword evidence="7" id="KW-1185">Reference proteome</keyword>
<dbReference type="RefSeq" id="WP_117409120.1">
    <property type="nucleotide sequence ID" value="NZ_QFZU02000158.1"/>
</dbReference>
<dbReference type="InterPro" id="IPR042119">
    <property type="entry name" value="QueA_dom2"/>
</dbReference>